<dbReference type="GO" id="GO:0051213">
    <property type="term" value="F:dioxygenase activity"/>
    <property type="evidence" value="ECO:0007669"/>
    <property type="project" value="UniProtKB-KW"/>
</dbReference>
<dbReference type="InterPro" id="IPR007803">
    <property type="entry name" value="Asp/Arg/Pro-Hydrxlase"/>
</dbReference>
<evidence type="ECO:0000256" key="1">
    <source>
        <dbReference type="ARBA" id="ARBA00007730"/>
    </source>
</evidence>
<dbReference type="SUPFAM" id="SSF51197">
    <property type="entry name" value="Clavaminate synthase-like"/>
    <property type="match status" value="1"/>
</dbReference>
<keyword evidence="3" id="KW-0560">Oxidoreductase</keyword>
<reference evidence="5 6" key="1">
    <citation type="submission" date="2020-03" db="EMBL/GenBank/DDBJ databases">
        <title>Whole genome shotgun sequence of Phytohabitans flavus NBRC 107702.</title>
        <authorList>
            <person name="Komaki H."/>
            <person name="Tamura T."/>
        </authorList>
    </citation>
    <scope>NUCLEOTIDE SEQUENCE [LARGE SCALE GENOMIC DNA]</scope>
    <source>
        <strain evidence="5 6">NBRC 107702</strain>
    </source>
</reference>
<accession>A0A6F8XIM8</accession>
<keyword evidence="6" id="KW-1185">Reference proteome</keyword>
<sequence>MGDRLVAGRFVDYMSSVADGEIDPVMGTYPEIDNPRWFDPSRFPVCAELEKRFNTIADEFREISAEAFFPDSERDAVPRYGDWRILPVYAMGHKYEGAARLLPTIVDIVENLGGMTTLGGGVFVSRLPAGASIGSHRGPTNTRARCHLGLKIPSGDCGIEVDGERRVWTEGQCLMLNDHLLHRVWNNTEEERIVLVLDVWHPDLTVTERRLLAGLHVYASVQADAISKWQADFRDVRTPPSPA</sequence>
<dbReference type="Pfam" id="PF05118">
    <property type="entry name" value="Asp_Arg_Hydrox"/>
    <property type="match status" value="1"/>
</dbReference>
<evidence type="ECO:0000256" key="2">
    <source>
        <dbReference type="ARBA" id="ARBA00022964"/>
    </source>
</evidence>
<comment type="similarity">
    <text evidence="1">Belongs to the aspartyl/asparaginyl beta-hydroxylase family.</text>
</comment>
<dbReference type="RefSeq" id="WP_173032763.1">
    <property type="nucleotide sequence ID" value="NZ_AP022870.1"/>
</dbReference>
<feature type="domain" description="Aspartyl/asparaginy/proline hydroxylase" evidence="4">
    <location>
        <begin position="50"/>
        <end position="202"/>
    </location>
</feature>
<keyword evidence="2" id="KW-0223">Dioxygenase</keyword>
<evidence type="ECO:0000313" key="5">
    <source>
        <dbReference type="EMBL" id="BCB73665.1"/>
    </source>
</evidence>
<dbReference type="PANTHER" id="PTHR46332:SF5">
    <property type="entry name" value="ASPARTATE BETA-HYDROXYLASE DOMAIN CONTAINING 2"/>
    <property type="match status" value="1"/>
</dbReference>
<dbReference type="KEGG" id="pfla:Pflav_000750"/>
<dbReference type="EMBL" id="AP022870">
    <property type="protein sequence ID" value="BCB73665.1"/>
    <property type="molecule type" value="Genomic_DNA"/>
</dbReference>
<evidence type="ECO:0000259" key="4">
    <source>
        <dbReference type="Pfam" id="PF05118"/>
    </source>
</evidence>
<gene>
    <name evidence="5" type="ORF">Pflav_000750</name>
</gene>
<dbReference type="Proteomes" id="UP000502508">
    <property type="component" value="Chromosome"/>
</dbReference>
<proteinExistence type="inferred from homology"/>
<organism evidence="5 6">
    <name type="scientific">Phytohabitans flavus</name>
    <dbReference type="NCBI Taxonomy" id="1076124"/>
    <lineage>
        <taxon>Bacteria</taxon>
        <taxon>Bacillati</taxon>
        <taxon>Actinomycetota</taxon>
        <taxon>Actinomycetes</taxon>
        <taxon>Micromonosporales</taxon>
        <taxon>Micromonosporaceae</taxon>
    </lineage>
</organism>
<dbReference type="AlphaFoldDB" id="A0A6F8XIM8"/>
<protein>
    <recommendedName>
        <fullName evidence="4">Aspartyl/asparaginy/proline hydroxylase domain-containing protein</fullName>
    </recommendedName>
</protein>
<reference evidence="5 6" key="2">
    <citation type="submission" date="2020-03" db="EMBL/GenBank/DDBJ databases">
        <authorList>
            <person name="Ichikawa N."/>
            <person name="Kimura A."/>
            <person name="Kitahashi Y."/>
            <person name="Uohara A."/>
        </authorList>
    </citation>
    <scope>NUCLEOTIDE SEQUENCE [LARGE SCALE GENOMIC DNA]</scope>
    <source>
        <strain evidence="5 6">NBRC 107702</strain>
    </source>
</reference>
<name>A0A6F8XIM8_9ACTN</name>
<dbReference type="InterPro" id="IPR027443">
    <property type="entry name" value="IPNS-like_sf"/>
</dbReference>
<dbReference type="Gene3D" id="2.60.120.330">
    <property type="entry name" value="B-lactam Antibiotic, Isopenicillin N Synthase, Chain"/>
    <property type="match status" value="1"/>
</dbReference>
<dbReference type="InterPro" id="IPR051821">
    <property type="entry name" value="Asp/Asn_beta-hydroxylase"/>
</dbReference>
<evidence type="ECO:0000256" key="3">
    <source>
        <dbReference type="ARBA" id="ARBA00023002"/>
    </source>
</evidence>
<dbReference type="GO" id="GO:0016020">
    <property type="term" value="C:membrane"/>
    <property type="evidence" value="ECO:0007669"/>
    <property type="project" value="TreeGrafter"/>
</dbReference>
<dbReference type="PANTHER" id="PTHR46332">
    <property type="entry name" value="ASPARTATE BETA-HYDROXYLASE DOMAIN-CONTAINING PROTEIN 2"/>
    <property type="match status" value="1"/>
</dbReference>
<evidence type="ECO:0000313" key="6">
    <source>
        <dbReference type="Proteomes" id="UP000502508"/>
    </source>
</evidence>